<dbReference type="PROSITE" id="PS50893">
    <property type="entry name" value="ABC_TRANSPORTER_2"/>
    <property type="match status" value="1"/>
</dbReference>
<evidence type="ECO:0000313" key="7">
    <source>
        <dbReference type="Proteomes" id="UP000036834"/>
    </source>
</evidence>
<evidence type="ECO:0000256" key="1">
    <source>
        <dbReference type="ARBA" id="ARBA00022448"/>
    </source>
</evidence>
<dbReference type="PROSITE" id="PS00211">
    <property type="entry name" value="ABC_TRANSPORTER_1"/>
    <property type="match status" value="1"/>
</dbReference>
<keyword evidence="1" id="KW-0813">Transport</keyword>
<dbReference type="PANTHER" id="PTHR43875">
    <property type="entry name" value="MALTODEXTRIN IMPORT ATP-BINDING PROTEIN MSMX"/>
    <property type="match status" value="1"/>
</dbReference>
<evidence type="ECO:0000259" key="4">
    <source>
        <dbReference type="PROSITE" id="PS50893"/>
    </source>
</evidence>
<dbReference type="Proteomes" id="UP000319578">
    <property type="component" value="Unassembled WGS sequence"/>
</dbReference>
<feature type="domain" description="ABC transporter" evidence="4">
    <location>
        <begin position="4"/>
        <end position="242"/>
    </location>
</feature>
<dbReference type="GO" id="GO:0016887">
    <property type="term" value="F:ATP hydrolysis activity"/>
    <property type="evidence" value="ECO:0007669"/>
    <property type="project" value="InterPro"/>
</dbReference>
<dbReference type="Gene3D" id="3.40.50.300">
    <property type="entry name" value="P-loop containing nucleotide triphosphate hydrolases"/>
    <property type="match status" value="1"/>
</dbReference>
<dbReference type="OrthoDB" id="9802264at2"/>
<dbReference type="FunFam" id="3.40.50.300:FF:000042">
    <property type="entry name" value="Maltose/maltodextrin ABC transporter, ATP-binding protein"/>
    <property type="match status" value="1"/>
</dbReference>
<reference evidence="7" key="1">
    <citation type="submission" date="2015-07" db="EMBL/GenBank/DDBJ databases">
        <title>Genome sequencing project for genomic taxonomy and phylogenomics of Bacillus-like bacteria.</title>
        <authorList>
            <person name="Liu B."/>
            <person name="Wang J."/>
            <person name="Zhu Y."/>
            <person name="Liu G."/>
            <person name="Chen Q."/>
            <person name="Chen Z."/>
            <person name="Lan J."/>
            <person name="Che J."/>
            <person name="Ge C."/>
            <person name="Shi H."/>
            <person name="Pan Z."/>
            <person name="Liu X."/>
        </authorList>
    </citation>
    <scope>NUCLEOTIDE SEQUENCE [LARGE SCALE GENOMIC DNA]</scope>
    <source>
        <strain evidence="7">DSM 9887</strain>
    </source>
</reference>
<evidence type="ECO:0000313" key="5">
    <source>
        <dbReference type="EMBL" id="GED71537.1"/>
    </source>
</evidence>
<gene>
    <name evidence="6" type="ORF">ADS79_31355</name>
    <name evidence="5" type="ORF">BRE01_52390</name>
</gene>
<dbReference type="Gene3D" id="2.40.50.100">
    <property type="match status" value="1"/>
</dbReference>
<dbReference type="InterPro" id="IPR047641">
    <property type="entry name" value="ABC_transpr_MalK/UgpC-like"/>
</dbReference>
<sequence length="351" mass="39504">MNNARVVGVSKTFGSVTALHNLDLQIGQGEFVALLGPSGCGKTTLLRLIAGFESPTSGEIWINQERVADAKGRKPPEERRIGMVFQSFALWPHLNIYENVAFPLQHQKNVLEAYKQNPRARVAQILEMVGLGGMEERYPSQLSGGQKQRVALARAIVFNPTLLLMDEPLSSLDAELRMQMRKEIQYIHRELGTSIVYVTHDQSEALGMADRIVVMKGGRVEQAGTPQEIYYEPESMFVAKFVGRSNFLKGSWSNPHTFLLESAGEQVQPIPVSRDYSFFHAHHVLPVRPDQLKLKAWQQGMNGVVGRVTHVQFQGRELLYSIQVGEEEWEVISDVSERFSYDDQVLVEVNV</sequence>
<keyword evidence="2" id="KW-0547">Nucleotide-binding</keyword>
<evidence type="ECO:0000313" key="8">
    <source>
        <dbReference type="Proteomes" id="UP000319578"/>
    </source>
</evidence>
<accession>A0A0K9YLE6</accession>
<dbReference type="AlphaFoldDB" id="A0A0K9YLE6"/>
<keyword evidence="8" id="KW-1185">Reference proteome</keyword>
<dbReference type="Pfam" id="PF08402">
    <property type="entry name" value="TOBE_2"/>
    <property type="match status" value="1"/>
</dbReference>
<dbReference type="RefSeq" id="WP_049742403.1">
    <property type="nucleotide sequence ID" value="NZ_BJON01000021.1"/>
</dbReference>
<dbReference type="SUPFAM" id="SSF50331">
    <property type="entry name" value="MOP-like"/>
    <property type="match status" value="1"/>
</dbReference>
<dbReference type="GO" id="GO:0055052">
    <property type="term" value="C:ATP-binding cassette (ABC) transporter complex, substrate-binding subunit-containing"/>
    <property type="evidence" value="ECO:0007669"/>
    <property type="project" value="TreeGrafter"/>
</dbReference>
<dbReference type="InterPro" id="IPR017871">
    <property type="entry name" value="ABC_transporter-like_CS"/>
</dbReference>
<dbReference type="GO" id="GO:0005524">
    <property type="term" value="F:ATP binding"/>
    <property type="evidence" value="ECO:0007669"/>
    <property type="project" value="UniProtKB-KW"/>
</dbReference>
<dbReference type="Proteomes" id="UP000036834">
    <property type="component" value="Unassembled WGS sequence"/>
</dbReference>
<dbReference type="PANTHER" id="PTHR43875:SF1">
    <property type="entry name" value="OSMOPROTECTIVE COMPOUNDS UPTAKE ATP-BINDING PROTEIN GGTA"/>
    <property type="match status" value="1"/>
</dbReference>
<proteinExistence type="predicted"/>
<protein>
    <submittedName>
        <fullName evidence="5 6">Transporter</fullName>
    </submittedName>
</protein>
<dbReference type="EMBL" id="LGIQ01000016">
    <property type="protein sequence ID" value="KNB69020.1"/>
    <property type="molecule type" value="Genomic_DNA"/>
</dbReference>
<organism evidence="6 7">
    <name type="scientific">Brevibacillus reuszeri</name>
    <dbReference type="NCBI Taxonomy" id="54915"/>
    <lineage>
        <taxon>Bacteria</taxon>
        <taxon>Bacillati</taxon>
        <taxon>Bacillota</taxon>
        <taxon>Bacilli</taxon>
        <taxon>Bacillales</taxon>
        <taxon>Paenibacillaceae</taxon>
        <taxon>Brevibacillus</taxon>
    </lineage>
</organism>
<evidence type="ECO:0000256" key="3">
    <source>
        <dbReference type="ARBA" id="ARBA00022840"/>
    </source>
</evidence>
<dbReference type="STRING" id="54915.ADS79_31355"/>
<dbReference type="InterPro" id="IPR003439">
    <property type="entry name" value="ABC_transporter-like_ATP-bd"/>
</dbReference>
<dbReference type="InterPro" id="IPR027417">
    <property type="entry name" value="P-loop_NTPase"/>
</dbReference>
<reference evidence="6" key="2">
    <citation type="submission" date="2015-07" db="EMBL/GenBank/DDBJ databases">
        <title>MeaNS - Measles Nucleotide Surveillance Program.</title>
        <authorList>
            <person name="Tran T."/>
            <person name="Druce J."/>
        </authorList>
    </citation>
    <scope>NUCLEOTIDE SEQUENCE</scope>
    <source>
        <strain evidence="6">DSM 9887</strain>
    </source>
</reference>
<dbReference type="InterPro" id="IPR013611">
    <property type="entry name" value="Transp-assoc_OB_typ2"/>
</dbReference>
<evidence type="ECO:0000313" key="6">
    <source>
        <dbReference type="EMBL" id="KNB69020.1"/>
    </source>
</evidence>
<dbReference type="InterPro" id="IPR003593">
    <property type="entry name" value="AAA+_ATPase"/>
</dbReference>
<evidence type="ECO:0000256" key="2">
    <source>
        <dbReference type="ARBA" id="ARBA00022741"/>
    </source>
</evidence>
<comment type="caution">
    <text evidence="6">The sequence shown here is derived from an EMBL/GenBank/DDBJ whole genome shotgun (WGS) entry which is preliminary data.</text>
</comment>
<dbReference type="SUPFAM" id="SSF52540">
    <property type="entry name" value="P-loop containing nucleoside triphosphate hydrolases"/>
    <property type="match status" value="1"/>
</dbReference>
<dbReference type="SMART" id="SM00382">
    <property type="entry name" value="AAA"/>
    <property type="match status" value="1"/>
</dbReference>
<name>A0A0K9YLE6_9BACL</name>
<dbReference type="PATRIC" id="fig|54915.3.peg.5973"/>
<dbReference type="InterPro" id="IPR008995">
    <property type="entry name" value="Mo/tungstate-bd_C_term_dom"/>
</dbReference>
<keyword evidence="3 5" id="KW-0067">ATP-binding</keyword>
<dbReference type="Pfam" id="PF00005">
    <property type="entry name" value="ABC_tran"/>
    <property type="match status" value="1"/>
</dbReference>
<dbReference type="EMBL" id="BJON01000021">
    <property type="protein sequence ID" value="GED71537.1"/>
    <property type="molecule type" value="Genomic_DNA"/>
</dbReference>
<dbReference type="GO" id="GO:0140359">
    <property type="term" value="F:ABC-type transporter activity"/>
    <property type="evidence" value="ECO:0007669"/>
    <property type="project" value="UniProtKB-ARBA"/>
</dbReference>
<reference evidence="5 8" key="3">
    <citation type="submission" date="2019-06" db="EMBL/GenBank/DDBJ databases">
        <title>Whole genome shotgun sequence of Brevibacillus reuszeri NBRC 15719.</title>
        <authorList>
            <person name="Hosoyama A."/>
            <person name="Uohara A."/>
            <person name="Ohji S."/>
            <person name="Ichikawa N."/>
        </authorList>
    </citation>
    <scope>NUCLEOTIDE SEQUENCE [LARGE SCALE GENOMIC DNA]</scope>
    <source>
        <strain evidence="5 8">NBRC 15719</strain>
    </source>
</reference>